<dbReference type="GO" id="GO:0006508">
    <property type="term" value="P:proteolysis"/>
    <property type="evidence" value="ECO:0007669"/>
    <property type="project" value="UniProtKB-KW"/>
</dbReference>
<evidence type="ECO:0000313" key="9">
    <source>
        <dbReference type="Proteomes" id="UP000306628"/>
    </source>
</evidence>
<reference evidence="8 9" key="1">
    <citation type="submission" date="2019-05" db="EMBL/GenBank/DDBJ databases">
        <title>Draft genome sequence of Nonomuraea zeae DSM 100528.</title>
        <authorList>
            <person name="Saricaoglu S."/>
            <person name="Isik K."/>
        </authorList>
    </citation>
    <scope>NUCLEOTIDE SEQUENCE [LARGE SCALE GENOMIC DNA]</scope>
    <source>
        <strain evidence="8 9">DSM 100528</strain>
    </source>
</reference>
<evidence type="ECO:0000313" key="8">
    <source>
        <dbReference type="EMBL" id="TMR29476.1"/>
    </source>
</evidence>
<keyword evidence="1 8" id="KW-0645">Protease</keyword>
<evidence type="ECO:0000256" key="6">
    <source>
        <dbReference type="SAM" id="SignalP"/>
    </source>
</evidence>
<dbReference type="GO" id="GO:0031012">
    <property type="term" value="C:extracellular matrix"/>
    <property type="evidence" value="ECO:0007669"/>
    <property type="project" value="InterPro"/>
</dbReference>
<feature type="compositionally biased region" description="Polar residues" evidence="5">
    <location>
        <begin position="88"/>
        <end position="103"/>
    </location>
</feature>
<dbReference type="SUPFAM" id="SSF55486">
    <property type="entry name" value="Metalloproteases ('zincins'), catalytic domain"/>
    <property type="match status" value="1"/>
</dbReference>
<dbReference type="Pfam" id="PF00413">
    <property type="entry name" value="Peptidase_M10"/>
    <property type="match status" value="1"/>
</dbReference>
<keyword evidence="2" id="KW-0479">Metal-binding</keyword>
<organism evidence="8 9">
    <name type="scientific">Nonomuraea zeae</name>
    <dbReference type="NCBI Taxonomy" id="1642303"/>
    <lineage>
        <taxon>Bacteria</taxon>
        <taxon>Bacillati</taxon>
        <taxon>Actinomycetota</taxon>
        <taxon>Actinomycetes</taxon>
        <taxon>Streptosporangiales</taxon>
        <taxon>Streptosporangiaceae</taxon>
        <taxon>Nonomuraea</taxon>
    </lineage>
</organism>
<evidence type="ECO:0000256" key="1">
    <source>
        <dbReference type="ARBA" id="ARBA00022670"/>
    </source>
</evidence>
<dbReference type="OrthoDB" id="7594344at2"/>
<feature type="compositionally biased region" description="Basic and acidic residues" evidence="5">
    <location>
        <begin position="72"/>
        <end position="87"/>
    </location>
</feature>
<keyword evidence="6" id="KW-0732">Signal</keyword>
<feature type="chain" id="PRO_5039618927" evidence="6">
    <location>
        <begin position="29"/>
        <end position="324"/>
    </location>
</feature>
<keyword evidence="3" id="KW-0378">Hydrolase</keyword>
<dbReference type="GO" id="GO:0004222">
    <property type="term" value="F:metalloendopeptidase activity"/>
    <property type="evidence" value="ECO:0007669"/>
    <property type="project" value="InterPro"/>
</dbReference>
<dbReference type="Gene3D" id="3.40.390.10">
    <property type="entry name" value="Collagenase (Catalytic Domain)"/>
    <property type="match status" value="1"/>
</dbReference>
<keyword evidence="8" id="KW-0482">Metalloprotease</keyword>
<dbReference type="AlphaFoldDB" id="A0A5S4G8Y5"/>
<keyword evidence="4" id="KW-0862">Zinc</keyword>
<keyword evidence="9" id="KW-1185">Reference proteome</keyword>
<sequence length="324" mass="35507">MKVIALGRKKYAAVLLVVMPALSTEFLAAPPASAAHTQEVITRSAEADPVLPDPGSKAKSPRMNVSAYPKLTDQELADRVARDRKADSGSSEAGPSTDVTSAETLPDGRVRVDLYTPAPGVTAEQLAASLQAEGKKNVQVARHIAAEADSDVEALAPGDCTYGQAHSVTCPVSYWTNMGRVNPVVAFNDHSGAAWPTDNAVYKWNRTPNIDSWYYWNYCPQYENVHCVDVHSANYGATNWYGHTTRYYIPPTYGRMLGAHIELNDYYGQNGTTYNHVVTHEMGHALGLGHNDWGNDVMYTTVNMREDIGGENPELLRSIYSIDR</sequence>
<name>A0A5S4G8Y5_9ACTN</name>
<dbReference type="InterPro" id="IPR024079">
    <property type="entry name" value="MetalloPept_cat_dom_sf"/>
</dbReference>
<dbReference type="RefSeq" id="WP_138693596.1">
    <property type="nucleotide sequence ID" value="NZ_JBHSAZ010000041.1"/>
</dbReference>
<proteinExistence type="predicted"/>
<dbReference type="Proteomes" id="UP000306628">
    <property type="component" value="Unassembled WGS sequence"/>
</dbReference>
<evidence type="ECO:0000256" key="4">
    <source>
        <dbReference type="ARBA" id="ARBA00022833"/>
    </source>
</evidence>
<evidence type="ECO:0000256" key="5">
    <source>
        <dbReference type="SAM" id="MobiDB-lite"/>
    </source>
</evidence>
<accession>A0A5S4G8Y5</accession>
<feature type="domain" description="Peptidase M10 metallopeptidase" evidence="7">
    <location>
        <begin position="260"/>
        <end position="304"/>
    </location>
</feature>
<feature type="signal peptide" evidence="6">
    <location>
        <begin position="1"/>
        <end position="28"/>
    </location>
</feature>
<gene>
    <name evidence="8" type="ORF">ETD85_32295</name>
</gene>
<evidence type="ECO:0000256" key="2">
    <source>
        <dbReference type="ARBA" id="ARBA00022723"/>
    </source>
</evidence>
<protein>
    <submittedName>
        <fullName evidence="8">Matrixin family metalloprotease</fullName>
    </submittedName>
</protein>
<dbReference type="EMBL" id="VCKX01000119">
    <property type="protein sequence ID" value="TMR29476.1"/>
    <property type="molecule type" value="Genomic_DNA"/>
</dbReference>
<evidence type="ECO:0000259" key="7">
    <source>
        <dbReference type="Pfam" id="PF00413"/>
    </source>
</evidence>
<dbReference type="GO" id="GO:0008270">
    <property type="term" value="F:zinc ion binding"/>
    <property type="evidence" value="ECO:0007669"/>
    <property type="project" value="InterPro"/>
</dbReference>
<dbReference type="InterPro" id="IPR001818">
    <property type="entry name" value="Pept_M10_metallopeptidase"/>
</dbReference>
<feature type="region of interest" description="Disordered" evidence="5">
    <location>
        <begin position="45"/>
        <end position="105"/>
    </location>
</feature>
<evidence type="ECO:0000256" key="3">
    <source>
        <dbReference type="ARBA" id="ARBA00022801"/>
    </source>
</evidence>
<comment type="caution">
    <text evidence="8">The sequence shown here is derived from an EMBL/GenBank/DDBJ whole genome shotgun (WGS) entry which is preliminary data.</text>
</comment>